<comment type="caution">
    <text evidence="1">The sequence shown here is derived from an EMBL/GenBank/DDBJ whole genome shotgun (WGS) entry which is preliminary data.</text>
</comment>
<sequence>MFLKYMALEYLTCHWDCYLGKGNKFYIYMEPNNEKYYFFSYDFDSTLVKENVQNLFNLQALEPRIDYLYEFLKDDMYWDIDSFAFKTFDTKYFAEGDFQYEPIKKTIYAQFSDLTNTDNLKAFIKHKLENLA</sequence>
<dbReference type="AlphaFoldDB" id="A0A1Y1WY53"/>
<reference evidence="1 2" key="1">
    <citation type="submission" date="2016-08" db="EMBL/GenBank/DDBJ databases">
        <title>A Parts List for Fungal Cellulosomes Revealed by Comparative Genomics.</title>
        <authorList>
            <consortium name="DOE Joint Genome Institute"/>
            <person name="Haitjema C.H."/>
            <person name="Gilmore S.P."/>
            <person name="Henske J.K."/>
            <person name="Solomon K.V."/>
            <person name="De Groot R."/>
            <person name="Kuo A."/>
            <person name="Mondo S.J."/>
            <person name="Salamov A.A."/>
            <person name="Labutti K."/>
            <person name="Zhao Z."/>
            <person name="Chiniquy J."/>
            <person name="Barry K."/>
            <person name="Brewer H.M."/>
            <person name="Purvine S.O."/>
            <person name="Wright A.T."/>
            <person name="Boxma B."/>
            <person name="Van Alen T."/>
            <person name="Hackstein J.H."/>
            <person name="Baker S.E."/>
            <person name="Grigoriev I.V."/>
            <person name="O'Malley M.A."/>
        </authorList>
    </citation>
    <scope>NUCLEOTIDE SEQUENCE [LARGE SCALE GENOMIC DNA]</scope>
    <source>
        <strain evidence="1 2">S4</strain>
    </source>
</reference>
<dbReference type="STRING" id="1754192.A0A1Y1WY53"/>
<name>A0A1Y1WY53_9FUNG</name>
<keyword evidence="2" id="KW-1185">Reference proteome</keyword>
<dbReference type="EMBL" id="MCFG01000225">
    <property type="protein sequence ID" value="ORX78034.1"/>
    <property type="molecule type" value="Genomic_DNA"/>
</dbReference>
<organism evidence="1 2">
    <name type="scientific">Anaeromyces robustus</name>
    <dbReference type="NCBI Taxonomy" id="1754192"/>
    <lineage>
        <taxon>Eukaryota</taxon>
        <taxon>Fungi</taxon>
        <taxon>Fungi incertae sedis</taxon>
        <taxon>Chytridiomycota</taxon>
        <taxon>Chytridiomycota incertae sedis</taxon>
        <taxon>Neocallimastigomycetes</taxon>
        <taxon>Neocallimastigales</taxon>
        <taxon>Neocallimastigaceae</taxon>
        <taxon>Anaeromyces</taxon>
    </lineage>
</organism>
<evidence type="ECO:0000313" key="1">
    <source>
        <dbReference type="EMBL" id="ORX78034.1"/>
    </source>
</evidence>
<protein>
    <submittedName>
        <fullName evidence="1">Uncharacterized protein</fullName>
    </submittedName>
</protein>
<dbReference type="Proteomes" id="UP000193944">
    <property type="component" value="Unassembled WGS sequence"/>
</dbReference>
<dbReference type="OrthoDB" id="10267127at2759"/>
<gene>
    <name evidence="1" type="ORF">BCR32DRAFT_302126</name>
</gene>
<accession>A0A1Y1WY53</accession>
<evidence type="ECO:0000313" key="2">
    <source>
        <dbReference type="Proteomes" id="UP000193944"/>
    </source>
</evidence>
<reference evidence="1 2" key="2">
    <citation type="submission" date="2016-08" db="EMBL/GenBank/DDBJ databases">
        <title>Pervasive Adenine N6-methylation of Active Genes in Fungi.</title>
        <authorList>
            <consortium name="DOE Joint Genome Institute"/>
            <person name="Mondo S.J."/>
            <person name="Dannebaum R.O."/>
            <person name="Kuo R.C."/>
            <person name="Labutti K."/>
            <person name="Haridas S."/>
            <person name="Kuo A."/>
            <person name="Salamov A."/>
            <person name="Ahrendt S.R."/>
            <person name="Lipzen A."/>
            <person name="Sullivan W."/>
            <person name="Andreopoulos W.B."/>
            <person name="Clum A."/>
            <person name="Lindquist E."/>
            <person name="Daum C."/>
            <person name="Ramamoorthy G.K."/>
            <person name="Gryganskyi A."/>
            <person name="Culley D."/>
            <person name="Magnuson J.K."/>
            <person name="James T.Y."/>
            <person name="O'Malley M.A."/>
            <person name="Stajich J.E."/>
            <person name="Spatafora J.W."/>
            <person name="Visel A."/>
            <person name="Grigoriev I.V."/>
        </authorList>
    </citation>
    <scope>NUCLEOTIDE SEQUENCE [LARGE SCALE GENOMIC DNA]</scope>
    <source>
        <strain evidence="1 2">S4</strain>
    </source>
</reference>
<proteinExistence type="predicted"/>